<comment type="caution">
    <text evidence="3">The sequence shown here is derived from an EMBL/GenBank/DDBJ whole genome shotgun (WGS) entry which is preliminary data.</text>
</comment>
<keyword evidence="4" id="KW-1185">Reference proteome</keyword>
<evidence type="ECO:0000313" key="4">
    <source>
        <dbReference type="Proteomes" id="UP000253410"/>
    </source>
</evidence>
<dbReference type="Gene3D" id="2.60.120.260">
    <property type="entry name" value="Galactose-binding domain-like"/>
    <property type="match status" value="1"/>
</dbReference>
<evidence type="ECO:0000256" key="2">
    <source>
        <dbReference type="SAM" id="SignalP"/>
    </source>
</evidence>
<evidence type="ECO:0000313" key="3">
    <source>
        <dbReference type="EMBL" id="RBL89107.1"/>
    </source>
</evidence>
<dbReference type="OrthoDB" id="9814627at2"/>
<feature type="chain" id="PRO_5017016815" description="PA14 domain-containing protein" evidence="2">
    <location>
        <begin position="25"/>
        <end position="2229"/>
    </location>
</feature>
<dbReference type="EMBL" id="QFFJ01000002">
    <property type="protein sequence ID" value="RBL89107.1"/>
    <property type="molecule type" value="Genomic_DNA"/>
</dbReference>
<keyword evidence="2" id="KW-0732">Signal</keyword>
<name>A0A365XRY1_9BACT</name>
<evidence type="ECO:0000256" key="1">
    <source>
        <dbReference type="SAM" id="MobiDB-lite"/>
    </source>
</evidence>
<reference evidence="3 4" key="1">
    <citation type="submission" date="2018-05" db="EMBL/GenBank/DDBJ databases">
        <title>Chitinophaga sp. K3CV102501T nov., isolated from isolated from a monsoon evergreen broad-leaved forest soil.</title>
        <authorList>
            <person name="Lv Y."/>
        </authorList>
    </citation>
    <scope>NUCLEOTIDE SEQUENCE [LARGE SCALE GENOMIC DNA]</scope>
    <source>
        <strain evidence="3 4">GDMCC 1.1325</strain>
    </source>
</reference>
<protein>
    <recommendedName>
        <fullName evidence="5">PA14 domain-containing protein</fullName>
    </recommendedName>
</protein>
<gene>
    <name evidence="3" type="ORF">DF182_21465</name>
</gene>
<organism evidence="3 4">
    <name type="scientific">Chitinophaga flava</name>
    <dbReference type="NCBI Taxonomy" id="2259036"/>
    <lineage>
        <taxon>Bacteria</taxon>
        <taxon>Pseudomonadati</taxon>
        <taxon>Bacteroidota</taxon>
        <taxon>Chitinophagia</taxon>
        <taxon>Chitinophagales</taxon>
        <taxon>Chitinophagaceae</taxon>
        <taxon>Chitinophaga</taxon>
    </lineage>
</organism>
<dbReference type="RefSeq" id="WP_113617852.1">
    <property type="nucleotide sequence ID" value="NZ_QFFJ01000002.1"/>
</dbReference>
<feature type="region of interest" description="Disordered" evidence="1">
    <location>
        <begin position="180"/>
        <end position="211"/>
    </location>
</feature>
<accession>A0A365XRY1</accession>
<feature type="signal peptide" evidence="2">
    <location>
        <begin position="1"/>
        <end position="24"/>
    </location>
</feature>
<proteinExistence type="predicted"/>
<evidence type="ECO:0008006" key="5">
    <source>
        <dbReference type="Google" id="ProtNLM"/>
    </source>
</evidence>
<dbReference type="Proteomes" id="UP000253410">
    <property type="component" value="Unassembled WGS sequence"/>
</dbReference>
<sequence>MNRFVKFRKPIALFLLFVFLTQLATPTIAWALTSGPAQPEMKGFSPAGTSDMVDLFSGDFSYNLPLLDVGGYPVNLSYRGGAGMDEEAGWVGLGWSLSPGVMNRQMRGLPDDFNGDVVTKEFNVKDDVTGGGNLEIYPEFWGLGKLLHLSVNIGLFKNSYRGWGAEVGANVGIKLTEMASGSNSAGAGSGNTSAPATGTAPATGASSGGSASLSLGINSNSQSGASIKPSVNLAISNRSKDLKEVTSGLSIGTSYNSRSGMQALTLTGSVTGTTYKEVADPKDDKKKMLETVSSGGSSQSSSISFARQSYTPIINTPFNNQSYTFSASFGPAVFGIHIKGALSGYYMRQTVAQRIQSLKAYGLLNAQRGQQDAYALMDFNRENDIPYQDGVPYLPIPVSTPDLFTASSQKGSHQYKLYRNGSGVFFDHRGVNNSFSGSLGVEIGAGNIFQGGVDIYAQKVTTSAGKWQDQNDYLSKGQFTAADKNNPLMEPAYFKRVGEQMPVDEDYYASLNNEDPFRVDIRRGRDVRALNRVITGSGAGVDLNQPWKRSKREARNHVFNQLNMQEAATYGLDKTLNSYPKNQLVVAGCDDNKIIRYTRNKPGHHIGEITTTDDQGVRTVFGIPVYNQSQTEASFSVDPSNGNKARGLVKYRSGKDDTGGNDIGRDRYCNKQTLPPFAYAYLLTGILSPDYTDLTGNGISDDDPGTAVKFNYTKIADNFAWRTPYEKDSANFNEDLLSDLKDDKANYTYGQKEIWYMHSIESKTMVAMFYLKDREDGLGVLSSAGGKNTAVRQQYLDHIDLFTKADLLERKDKAVPVKTVHFEYDYSLCGNIPNNTGNAVMVNGVDINARKGKLTLKKVYFTFGANRKGALQPYVFTYNDKVNGVAVDYGHKQADRWGTFKSTTENSTGLRNDEFPYTTQDKARADENAALWQISRVDLPTGGHINVTYESDDYAYVQNKRAMQMCMVAGLDNKGQSTGMIQANEVLVNLPKPVNSQQELMYRYFQGMERLYFKCLTDLDGKGHEEMIPGYGTIKKVRLVDANTAAVTLDKVEGVNPISKTAWQYLRLNLPVYAYPGSDTDDLDGDATQIIRALVAALGNVKELVENFDSRAERKSFANKINLNKSWVRLYAPSFTKLGGGSRVKAIRMSDNWQAMSGENMPEGSYGQDYGYTTTGNDEKGQPMTISSGVAAYEPMIGNDENPFRQPFPYQSKPGFLGLNDYYYMEDPIGEAYFPAANVGYSKVTIKSVGADNYNNRSGYAVTEFYTAKDFPVIVKKMDKEQQDYRPSPILNIFKVKVENSVGVSQGYSVELNDMHGKMKGEAVYNRGGGKISSAEYIFKTDNPLAAQQRVKNEALLLQPDGSLKQGRIGEEIEVFTDMREQRTDNIGGSVHASGGAFMAWIFPIPYFYPGIGPNIETRQFRSASTVKVIQKFGLMEKTRVMKDGSSVSTENLAWDSETGGVLLTRTYNEFDDPVYNLIYPAHWAYNGMGQAYRNIGLELSGVTTNATRQLQNIPAGLLNPGDEVMDGAHNMKGWISQPEGGDALYVIDAAGNTQTFSNATLKVTRSGKRNLAALPIGTVLALRNPIKAGKIDLTAFSQVLNVSAVTYKDQWQVPQAQPCGCPAGYVKSQDGLYCEKYDSIPRQKPDSIIACAKGHSAYSWAGTRIYKSGGYSLNGIGPDTVVNSTFWRNAARTDTDGPMNYCAVWSCKDEDIALNKWVGFKTTLNVPVSKLYYIGMGGDNTIRITIDGVVVVSMDAKAMGVHTNTSYAAAFYWWHIYPVMLTAGTHTIFLEGMNFEDAAGFGAEVYNNTSQELVNATSRNDLNVIFSTRNMRDRYFQVGDAISGCPINYFPAEDGLHCIRLLDRIPAWQPTAVNPYVAGILGNWRPWQQFAYHDSRRQLPESAAEGVTNIRRSGIFTSFIPFWSYSNGMFRQVDTKAYPSWVMSNEYLKYNNKGGTLESKDALGRYSAALFGYLQTTQVAMASNAMNTDIGYDGFEDYTYSQTCVTNADTCNIEGHFDFRKLLLRNIKPVTEAAHTGRYSLKLSAPAVIKRDVNVLTDLSFLSYNTNGEAYTKPNAALRPFTPKPGKRYLASVWVKDQSLNSSASGVLDILSGGNVLVSSSSAGPQVEGWRKVEVVFTVPDNAADISVRLSPRSGTAYFDDIRIQPFDSEMRCYAYYSNNMFLAAELDENNYATFYEYDDAGVLIRVKKETEKGIVTIKESRSTYKIQ</sequence>